<accession>A2F825</accession>
<keyword evidence="3" id="KW-1185">Reference proteome</keyword>
<reference evidence="1" key="1">
    <citation type="submission" date="2006-10" db="EMBL/GenBank/DDBJ databases">
        <authorList>
            <person name="Amadeo P."/>
            <person name="Zhao Q."/>
            <person name="Wortman J."/>
            <person name="Fraser-Liggett C."/>
            <person name="Carlton J."/>
        </authorList>
    </citation>
    <scope>NUCLEOTIDE SEQUENCE</scope>
    <source>
        <strain evidence="1">G3</strain>
    </source>
</reference>
<dbReference type="KEGG" id="tva:4756760"/>
<dbReference type="KEGG" id="tva:4756762"/>
<evidence type="ECO:0000313" key="2">
    <source>
        <dbReference type="EMBL" id="EAX98959.1"/>
    </source>
</evidence>
<dbReference type="AlphaFoldDB" id="A2F825"/>
<dbReference type="RefSeq" id="XP_001311889.1">
    <property type="nucleotide sequence ID" value="XM_001311888.1"/>
</dbReference>
<protein>
    <submittedName>
        <fullName evidence="1">Uncharacterized protein</fullName>
    </submittedName>
</protein>
<proteinExistence type="predicted"/>
<dbReference type="Proteomes" id="UP000001542">
    <property type="component" value="Unassembled WGS sequence"/>
</dbReference>
<sequence length="189" mass="21780">MLAVFCLLTQAKQYGIIHHPKQASNQHPYLVTGGNTPFILHDRRVGNLERDYSTTDLNSIVDQVSNEFGLERDRVQNYFSRSKWASYAKQLFNRLDFSFDTNGYKVITLGGTVIKITKSNGVYNVNCRKADVTSKLLRADCQLRMQHLDWRFEYCLARVNVPLNGQEIAQVYEKLNHEIEGTLNAYKNI</sequence>
<evidence type="ECO:0000313" key="1">
    <source>
        <dbReference type="EMBL" id="EAX98957.1"/>
    </source>
</evidence>
<dbReference type="VEuPathDB" id="TrichDB:TVAGG3_0383600"/>
<organism evidence="1 3">
    <name type="scientific">Trichomonas vaginalis (strain ATCC PRA-98 / G3)</name>
    <dbReference type="NCBI Taxonomy" id="412133"/>
    <lineage>
        <taxon>Eukaryota</taxon>
        <taxon>Metamonada</taxon>
        <taxon>Parabasalia</taxon>
        <taxon>Trichomonadida</taxon>
        <taxon>Trichomonadidae</taxon>
        <taxon>Trichomonas</taxon>
    </lineage>
</organism>
<dbReference type="EMBL" id="DS113656">
    <property type="protein sequence ID" value="EAX98957.1"/>
    <property type="molecule type" value="Genomic_DNA"/>
</dbReference>
<dbReference type="SMR" id="A2F825"/>
<reference evidence="1" key="2">
    <citation type="journal article" date="2007" name="Science">
        <title>Draft genome sequence of the sexually transmitted pathogen Trichomonas vaginalis.</title>
        <authorList>
            <person name="Carlton J.M."/>
            <person name="Hirt R.P."/>
            <person name="Silva J.C."/>
            <person name="Delcher A.L."/>
            <person name="Schatz M."/>
            <person name="Zhao Q."/>
            <person name="Wortman J.R."/>
            <person name="Bidwell S.L."/>
            <person name="Alsmark U.C.M."/>
            <person name="Besteiro S."/>
            <person name="Sicheritz-Ponten T."/>
            <person name="Noel C.J."/>
            <person name="Dacks J.B."/>
            <person name="Foster P.G."/>
            <person name="Simillion C."/>
            <person name="Van de Peer Y."/>
            <person name="Miranda-Saavedra D."/>
            <person name="Barton G.J."/>
            <person name="Westrop G.D."/>
            <person name="Mueller S."/>
            <person name="Dessi D."/>
            <person name="Fiori P.L."/>
            <person name="Ren Q."/>
            <person name="Paulsen I."/>
            <person name="Zhang H."/>
            <person name="Bastida-Corcuera F.D."/>
            <person name="Simoes-Barbosa A."/>
            <person name="Brown M.T."/>
            <person name="Hayes R.D."/>
            <person name="Mukherjee M."/>
            <person name="Okumura C.Y."/>
            <person name="Schneider R."/>
            <person name="Smith A.J."/>
            <person name="Vanacova S."/>
            <person name="Villalvazo M."/>
            <person name="Haas B.J."/>
            <person name="Pertea M."/>
            <person name="Feldblyum T.V."/>
            <person name="Utterback T.R."/>
            <person name="Shu C.L."/>
            <person name="Osoegawa K."/>
            <person name="de Jong P.J."/>
            <person name="Hrdy I."/>
            <person name="Horvathova L."/>
            <person name="Zubacova Z."/>
            <person name="Dolezal P."/>
            <person name="Malik S.B."/>
            <person name="Logsdon J.M. Jr."/>
            <person name="Henze K."/>
            <person name="Gupta A."/>
            <person name="Wang C.C."/>
            <person name="Dunne R.L."/>
            <person name="Upcroft J.A."/>
            <person name="Upcroft P."/>
            <person name="White O."/>
            <person name="Salzberg S.L."/>
            <person name="Tang P."/>
            <person name="Chiu C.-H."/>
            <person name="Lee Y.-S."/>
            <person name="Embley T.M."/>
            <person name="Coombs G.H."/>
            <person name="Mottram J.C."/>
            <person name="Tachezy J."/>
            <person name="Fraser-Liggett C.M."/>
            <person name="Johnson P.J."/>
        </authorList>
    </citation>
    <scope>NUCLEOTIDE SEQUENCE [LARGE SCALE GENOMIC DNA]</scope>
    <source>
        <strain evidence="1">G3</strain>
    </source>
</reference>
<dbReference type="RefSeq" id="XP_001311887.1">
    <property type="nucleotide sequence ID" value="XM_001311886.1"/>
</dbReference>
<gene>
    <name evidence="1" type="ORF">TVAG_321170</name>
    <name evidence="2" type="ORF">TVAG_321190</name>
</gene>
<name>A2F825_TRIV3</name>
<evidence type="ECO:0000313" key="3">
    <source>
        <dbReference type="Proteomes" id="UP000001542"/>
    </source>
</evidence>
<dbReference type="EMBL" id="DS113656">
    <property type="protein sequence ID" value="EAX98959.1"/>
    <property type="molecule type" value="Genomic_DNA"/>
</dbReference>
<dbReference type="VEuPathDB" id="TrichDB:TVAG_321190"/>
<dbReference type="VEuPathDB" id="TrichDB:TVAGG3_0383570"/>